<feature type="domain" description="RING-CH-type" evidence="6">
    <location>
        <begin position="322"/>
        <end position="366"/>
    </location>
</feature>
<feature type="compositionally biased region" description="Basic and acidic residues" evidence="4">
    <location>
        <begin position="731"/>
        <end position="741"/>
    </location>
</feature>
<keyword evidence="5" id="KW-1133">Transmembrane helix</keyword>
<dbReference type="SUPFAM" id="SSF57850">
    <property type="entry name" value="RING/U-box"/>
    <property type="match status" value="1"/>
</dbReference>
<dbReference type="Proteomes" id="UP000507470">
    <property type="component" value="Unassembled WGS sequence"/>
</dbReference>
<dbReference type="AlphaFoldDB" id="A0A6J8A7L0"/>
<dbReference type="EMBL" id="CACVKT020000732">
    <property type="protein sequence ID" value="CAC5362128.1"/>
    <property type="molecule type" value="Genomic_DNA"/>
</dbReference>
<keyword evidence="1" id="KW-0479">Metal-binding</keyword>
<feature type="transmembrane region" description="Helical" evidence="5">
    <location>
        <begin position="680"/>
        <end position="703"/>
    </location>
</feature>
<feature type="transmembrane region" description="Helical" evidence="5">
    <location>
        <begin position="420"/>
        <end position="444"/>
    </location>
</feature>
<dbReference type="InterPro" id="IPR011016">
    <property type="entry name" value="Znf_RING-CH"/>
</dbReference>
<dbReference type="OrthoDB" id="2154780at2759"/>
<evidence type="ECO:0000256" key="2">
    <source>
        <dbReference type="ARBA" id="ARBA00022771"/>
    </source>
</evidence>
<accession>A0A6J8A7L0</accession>
<evidence type="ECO:0000313" key="8">
    <source>
        <dbReference type="Proteomes" id="UP000507470"/>
    </source>
</evidence>
<dbReference type="SMART" id="SM00744">
    <property type="entry name" value="RINGv"/>
    <property type="match status" value="1"/>
</dbReference>
<gene>
    <name evidence="7" type="ORF">MCOR_3998</name>
</gene>
<keyword evidence="3" id="KW-0862">Zinc</keyword>
<keyword evidence="5" id="KW-0472">Membrane</keyword>
<feature type="transmembrane region" description="Helical" evidence="5">
    <location>
        <begin position="170"/>
        <end position="194"/>
    </location>
</feature>
<feature type="region of interest" description="Disordered" evidence="4">
    <location>
        <begin position="714"/>
        <end position="741"/>
    </location>
</feature>
<dbReference type="PROSITE" id="PS00022">
    <property type="entry name" value="EGF_1"/>
    <property type="match status" value="1"/>
</dbReference>
<evidence type="ECO:0000259" key="6">
    <source>
        <dbReference type="PROSITE" id="PS51292"/>
    </source>
</evidence>
<dbReference type="Pfam" id="PF12906">
    <property type="entry name" value="RINGv"/>
    <property type="match status" value="1"/>
</dbReference>
<dbReference type="PROSITE" id="PS51292">
    <property type="entry name" value="ZF_RING_CH"/>
    <property type="match status" value="1"/>
</dbReference>
<proteinExistence type="predicted"/>
<evidence type="ECO:0000256" key="4">
    <source>
        <dbReference type="SAM" id="MobiDB-lite"/>
    </source>
</evidence>
<feature type="transmembrane region" description="Helical" evidence="5">
    <location>
        <begin position="68"/>
        <end position="86"/>
    </location>
</feature>
<feature type="transmembrane region" description="Helical" evidence="5">
    <location>
        <begin position="387"/>
        <end position="408"/>
    </location>
</feature>
<evidence type="ECO:0000256" key="5">
    <source>
        <dbReference type="SAM" id="Phobius"/>
    </source>
</evidence>
<evidence type="ECO:0000313" key="7">
    <source>
        <dbReference type="EMBL" id="CAC5362128.1"/>
    </source>
</evidence>
<protein>
    <recommendedName>
        <fullName evidence="6">RING-CH-type domain-containing protein</fullName>
    </recommendedName>
</protein>
<keyword evidence="8" id="KW-1185">Reference proteome</keyword>
<dbReference type="GO" id="GO:0008270">
    <property type="term" value="F:zinc ion binding"/>
    <property type="evidence" value="ECO:0007669"/>
    <property type="project" value="UniProtKB-KW"/>
</dbReference>
<reference evidence="7 8" key="1">
    <citation type="submission" date="2020-06" db="EMBL/GenBank/DDBJ databases">
        <authorList>
            <person name="Li R."/>
            <person name="Bekaert M."/>
        </authorList>
    </citation>
    <scope>NUCLEOTIDE SEQUENCE [LARGE SCALE GENOMIC DNA]</scope>
    <source>
        <strain evidence="8">wild</strain>
    </source>
</reference>
<sequence>MAVTAYAKYALGFTESMEDDICVHKNCSGNGFCQDGQCICLFLCIRNEYQKQKTKSWKTVFKITGPKLLYILTIFATAIRGVYFFTKMHISDQASIHLWSAYYPILLSGSSLIVCFWAEAFHLEGIDCDKPRFLSKSIIGFVVFNVVILGLLVTQLIATDIDDPVISNNIFRICNGCVGLLLIIAVVFFLVYGVEVYFKVRGAFNKTQSNVDPWQLHMSRLGLIAQACLQLLTALFLISDAMKDNWKKSLPVFDQNFYDIGFRIAEFGVVLWFPCVLWNCKSPESLWVLNPHKLFKTLKIDSCTQEEHTESTVRQNYGTISADNSTKHDCWICYDPERIDAGDLIQPCQCKGDVASVHHECLRKWLMEYQLKETWTFVPRYIKTRHWLQTFLSLVIIVGCPFGAYTLIHSVTTATYIDVLTIGVCILVELGCLRFLATSLGVCYKRGRLSTIRIQGNKTSDIQTIFTPVHHSDNQISQNIVNIFDIHHVDVAMNLLIRILSCITMVLTAPILKYEITKRCSNIKCENDSYCMEETFVLNGVDLLETEARCICHGYFTGPRCEAKIILTPDVIKAHYIGFKVSFHNVSSGEVISSDSFKDSLSYSIQYWKNASERSCSIATNIYSPIDGLDGLQVDTSFTLCAVTDPAGWCVPREVNLTHDKNCLVIKTLNTEYSFWSQSFVLPVAISVIVVLCLLIFIILCMLKRTFMSSDNHQKSRQSQTDWARKRRKEKQREQSKEVHLVKESSLDDLLIDSYPSPDDSSIDRRITRKAGTTTFAPILNQSSLPNVMEEQNTEDILNQNESSHMLHHTNGSVSEA</sequence>
<dbReference type="CDD" id="cd16495">
    <property type="entry name" value="RING_CH-C4HC3_MARCH"/>
    <property type="match status" value="1"/>
</dbReference>
<feature type="transmembrane region" description="Helical" evidence="5">
    <location>
        <begin position="98"/>
        <end position="118"/>
    </location>
</feature>
<feature type="transmembrane region" description="Helical" evidence="5">
    <location>
        <begin position="138"/>
        <end position="158"/>
    </location>
</feature>
<name>A0A6J8A7L0_MYTCO</name>
<dbReference type="Gene3D" id="3.30.40.10">
    <property type="entry name" value="Zinc/RING finger domain, C3HC4 (zinc finger)"/>
    <property type="match status" value="1"/>
</dbReference>
<keyword evidence="2" id="KW-0863">Zinc-finger</keyword>
<keyword evidence="5" id="KW-0812">Transmembrane</keyword>
<dbReference type="PANTHER" id="PTHR20893">
    <property type="entry name" value="LD08641P"/>
    <property type="match status" value="1"/>
</dbReference>
<evidence type="ECO:0000256" key="3">
    <source>
        <dbReference type="ARBA" id="ARBA00022833"/>
    </source>
</evidence>
<evidence type="ECO:0000256" key="1">
    <source>
        <dbReference type="ARBA" id="ARBA00022723"/>
    </source>
</evidence>
<dbReference type="InterPro" id="IPR013083">
    <property type="entry name" value="Znf_RING/FYVE/PHD"/>
</dbReference>
<organism evidence="7 8">
    <name type="scientific">Mytilus coruscus</name>
    <name type="common">Sea mussel</name>
    <dbReference type="NCBI Taxonomy" id="42192"/>
    <lineage>
        <taxon>Eukaryota</taxon>
        <taxon>Metazoa</taxon>
        <taxon>Spiralia</taxon>
        <taxon>Lophotrochozoa</taxon>
        <taxon>Mollusca</taxon>
        <taxon>Bivalvia</taxon>
        <taxon>Autobranchia</taxon>
        <taxon>Pteriomorphia</taxon>
        <taxon>Mytilida</taxon>
        <taxon>Mytiloidea</taxon>
        <taxon>Mytilidae</taxon>
        <taxon>Mytilinae</taxon>
        <taxon>Mytilus</taxon>
    </lineage>
</organism>
<dbReference type="InterPro" id="IPR000742">
    <property type="entry name" value="EGF"/>
</dbReference>
<dbReference type="PANTHER" id="PTHR20893:SF2">
    <property type="entry name" value="LD08641P"/>
    <property type="match status" value="1"/>
</dbReference>